<accession>A0ACC0LAB4</accession>
<dbReference type="EMBL" id="CM046400">
    <property type="protein sequence ID" value="KAI8525502.1"/>
    <property type="molecule type" value="Genomic_DNA"/>
</dbReference>
<name>A0ACC0LAB4_RHOML</name>
<sequence>MMTITTTAMRTAMKKARDLERMVVHAPFLRWDKIPNPSPLSSFTVASYFLETAEGKQVIAAFAVSGSDNRMVYQPSHEFVEDYEGVFNLGCVTFHFCVFLYDQLLRFCCAGVDQCWYLKKLSMPGVIERLPRALHQYFATNGSSTWILLRHAWLNGMLAEHHRGMLCNQCLAGSGMGGSPNFAPKQLQYLLDLLTWGMALRLKGKVAVQFQSLQIL</sequence>
<reference evidence="1" key="1">
    <citation type="submission" date="2022-02" db="EMBL/GenBank/DDBJ databases">
        <title>Plant Genome Project.</title>
        <authorList>
            <person name="Zhang R.-G."/>
        </authorList>
    </citation>
    <scope>NUCLEOTIDE SEQUENCE</scope>
    <source>
        <strain evidence="1">AT1</strain>
    </source>
</reference>
<gene>
    <name evidence="1" type="ORF">RHMOL_Rhmol13G0235000</name>
</gene>
<comment type="caution">
    <text evidence="1">The sequence shown here is derived from an EMBL/GenBank/DDBJ whole genome shotgun (WGS) entry which is preliminary data.</text>
</comment>
<evidence type="ECO:0000313" key="1">
    <source>
        <dbReference type="EMBL" id="KAI8525502.1"/>
    </source>
</evidence>
<keyword evidence="2" id="KW-1185">Reference proteome</keyword>
<evidence type="ECO:0000313" key="2">
    <source>
        <dbReference type="Proteomes" id="UP001062846"/>
    </source>
</evidence>
<organism evidence="1 2">
    <name type="scientific">Rhododendron molle</name>
    <name type="common">Chinese azalea</name>
    <name type="synonym">Azalea mollis</name>
    <dbReference type="NCBI Taxonomy" id="49168"/>
    <lineage>
        <taxon>Eukaryota</taxon>
        <taxon>Viridiplantae</taxon>
        <taxon>Streptophyta</taxon>
        <taxon>Embryophyta</taxon>
        <taxon>Tracheophyta</taxon>
        <taxon>Spermatophyta</taxon>
        <taxon>Magnoliopsida</taxon>
        <taxon>eudicotyledons</taxon>
        <taxon>Gunneridae</taxon>
        <taxon>Pentapetalae</taxon>
        <taxon>asterids</taxon>
        <taxon>Ericales</taxon>
        <taxon>Ericaceae</taxon>
        <taxon>Ericoideae</taxon>
        <taxon>Rhodoreae</taxon>
        <taxon>Rhododendron</taxon>
    </lineage>
</organism>
<proteinExistence type="predicted"/>
<protein>
    <submittedName>
        <fullName evidence="1">Uncharacterized protein</fullName>
    </submittedName>
</protein>
<dbReference type="Proteomes" id="UP001062846">
    <property type="component" value="Chromosome 13"/>
</dbReference>